<dbReference type="InterPro" id="IPR013766">
    <property type="entry name" value="Thioredoxin_domain"/>
</dbReference>
<gene>
    <name evidence="2" type="ORF">FQP86_11955</name>
</gene>
<evidence type="ECO:0000313" key="2">
    <source>
        <dbReference type="EMBL" id="TVU69170.1"/>
    </source>
</evidence>
<protein>
    <recommendedName>
        <fullName evidence="1">Thioredoxin domain-containing protein</fullName>
    </recommendedName>
</protein>
<dbReference type="STRING" id="553385.GCA_000591415_00819"/>
<dbReference type="Proteomes" id="UP000319941">
    <property type="component" value="Unassembled WGS sequence"/>
</dbReference>
<sequence length="127" mass="13547">MSIDLSSRATLTDVEARLAAGDNFVLNQIAEWCPDCTVRQHPALAAFDAALARGGLPLVTVCVQKARDVYLSDAHAQLSERIGGAGYPRTLLVRNGQPASRDSGLNRVEVMSEPELIAYAEALIAAL</sequence>
<dbReference type="Gene3D" id="3.40.30.10">
    <property type="entry name" value="Glutaredoxin"/>
    <property type="match status" value="1"/>
</dbReference>
<dbReference type="InterPro" id="IPR036249">
    <property type="entry name" value="Thioredoxin-like_sf"/>
</dbReference>
<organism evidence="2 3">
    <name type="scientific">Cobetia crustatorum</name>
    <dbReference type="NCBI Taxonomy" id="553385"/>
    <lineage>
        <taxon>Bacteria</taxon>
        <taxon>Pseudomonadati</taxon>
        <taxon>Pseudomonadota</taxon>
        <taxon>Gammaproteobacteria</taxon>
        <taxon>Oceanospirillales</taxon>
        <taxon>Halomonadaceae</taxon>
        <taxon>Cobetia</taxon>
    </lineage>
</organism>
<keyword evidence="3" id="KW-1185">Reference proteome</keyword>
<evidence type="ECO:0000313" key="3">
    <source>
        <dbReference type="Proteomes" id="UP000319941"/>
    </source>
</evidence>
<dbReference type="PROSITE" id="PS51352">
    <property type="entry name" value="THIOREDOXIN_2"/>
    <property type="match status" value="1"/>
</dbReference>
<accession>A0A558HJ70</accession>
<name>A0A558HJ70_9GAMM</name>
<dbReference type="OrthoDB" id="6105580at2"/>
<evidence type="ECO:0000259" key="1">
    <source>
        <dbReference type="PROSITE" id="PS51352"/>
    </source>
</evidence>
<reference evidence="2 3" key="1">
    <citation type="submission" date="2019-07" db="EMBL/GenBank/DDBJ databases">
        <title>Diversity of Bacteria from Kongsfjorden, Arctic.</title>
        <authorList>
            <person name="Yu Y."/>
        </authorList>
    </citation>
    <scope>NUCLEOTIDE SEQUENCE [LARGE SCALE GENOMIC DNA]</scope>
    <source>
        <strain evidence="2 3">SM1923</strain>
    </source>
</reference>
<proteinExistence type="predicted"/>
<dbReference type="SUPFAM" id="SSF52833">
    <property type="entry name" value="Thioredoxin-like"/>
    <property type="match status" value="1"/>
</dbReference>
<feature type="domain" description="Thioredoxin" evidence="1">
    <location>
        <begin position="1"/>
        <end position="125"/>
    </location>
</feature>
<comment type="caution">
    <text evidence="2">The sequence shown here is derived from an EMBL/GenBank/DDBJ whole genome shotgun (WGS) entry which is preliminary data.</text>
</comment>
<dbReference type="EMBL" id="VNFH01000008">
    <property type="protein sequence ID" value="TVU69170.1"/>
    <property type="molecule type" value="Genomic_DNA"/>
</dbReference>
<dbReference type="AlphaFoldDB" id="A0A558HJ70"/>
<dbReference type="RefSeq" id="WP_144727723.1">
    <property type="nucleotide sequence ID" value="NZ_CAWOWR010000137.1"/>
</dbReference>